<dbReference type="InterPro" id="IPR050316">
    <property type="entry name" value="Tyrosinase/Hemocyanin"/>
</dbReference>
<dbReference type="Proteomes" id="UP000799757">
    <property type="component" value="Unassembled WGS sequence"/>
</dbReference>
<accession>A0A6A6XFI0</accession>
<dbReference type="AlphaFoldDB" id="A0A6A6XFI0"/>
<evidence type="ECO:0000313" key="5">
    <source>
        <dbReference type="EMBL" id="KAF2795028.1"/>
    </source>
</evidence>
<name>A0A6A6XFI0_9PLEO</name>
<keyword evidence="1" id="KW-0479">Metal-binding</keyword>
<feature type="region of interest" description="Disordered" evidence="3">
    <location>
        <begin position="295"/>
        <end position="317"/>
    </location>
</feature>
<evidence type="ECO:0000256" key="3">
    <source>
        <dbReference type="SAM" id="MobiDB-lite"/>
    </source>
</evidence>
<feature type="non-terminal residue" evidence="5">
    <location>
        <position position="350"/>
    </location>
</feature>
<dbReference type="EMBL" id="MU001872">
    <property type="protein sequence ID" value="KAF2795028.1"/>
    <property type="molecule type" value="Genomic_DNA"/>
</dbReference>
<gene>
    <name evidence="5" type="ORF">K505DRAFT_225340</name>
</gene>
<dbReference type="Pfam" id="PF00264">
    <property type="entry name" value="Tyrosinase"/>
    <property type="match status" value="1"/>
</dbReference>
<dbReference type="PROSITE" id="PS00498">
    <property type="entry name" value="TYROSINASE_2"/>
    <property type="match status" value="1"/>
</dbReference>
<evidence type="ECO:0000313" key="6">
    <source>
        <dbReference type="Proteomes" id="UP000799757"/>
    </source>
</evidence>
<evidence type="ECO:0000259" key="4">
    <source>
        <dbReference type="PROSITE" id="PS00498"/>
    </source>
</evidence>
<protein>
    <submittedName>
        <fullName evidence="5">Di-copper centre-containing protein</fullName>
    </submittedName>
</protein>
<feature type="domain" description="Tyrosinase copper-binding" evidence="4">
    <location>
        <begin position="273"/>
        <end position="284"/>
    </location>
</feature>
<reference evidence="5" key="1">
    <citation type="journal article" date="2020" name="Stud. Mycol.">
        <title>101 Dothideomycetes genomes: a test case for predicting lifestyles and emergence of pathogens.</title>
        <authorList>
            <person name="Haridas S."/>
            <person name="Albert R."/>
            <person name="Binder M."/>
            <person name="Bloem J."/>
            <person name="Labutti K."/>
            <person name="Salamov A."/>
            <person name="Andreopoulos B."/>
            <person name="Baker S."/>
            <person name="Barry K."/>
            <person name="Bills G."/>
            <person name="Bluhm B."/>
            <person name="Cannon C."/>
            <person name="Castanera R."/>
            <person name="Culley D."/>
            <person name="Daum C."/>
            <person name="Ezra D."/>
            <person name="Gonzalez J."/>
            <person name="Henrissat B."/>
            <person name="Kuo A."/>
            <person name="Liang C."/>
            <person name="Lipzen A."/>
            <person name="Lutzoni F."/>
            <person name="Magnuson J."/>
            <person name="Mondo S."/>
            <person name="Nolan M."/>
            <person name="Ohm R."/>
            <person name="Pangilinan J."/>
            <person name="Park H.-J."/>
            <person name="Ramirez L."/>
            <person name="Alfaro M."/>
            <person name="Sun H."/>
            <person name="Tritt A."/>
            <person name="Yoshinaga Y."/>
            <person name="Zwiers L.-H."/>
            <person name="Turgeon B."/>
            <person name="Goodwin S."/>
            <person name="Spatafora J."/>
            <person name="Crous P."/>
            <person name="Grigoriev I."/>
        </authorList>
    </citation>
    <scope>NUCLEOTIDE SEQUENCE</scope>
    <source>
        <strain evidence="5">CBS 109.77</strain>
    </source>
</reference>
<feature type="non-terminal residue" evidence="5">
    <location>
        <position position="1"/>
    </location>
</feature>
<evidence type="ECO:0000256" key="1">
    <source>
        <dbReference type="ARBA" id="ARBA00022723"/>
    </source>
</evidence>
<dbReference type="SUPFAM" id="SSF48056">
    <property type="entry name" value="Di-copper centre-containing domain"/>
    <property type="match status" value="1"/>
</dbReference>
<evidence type="ECO:0000256" key="2">
    <source>
        <dbReference type="ARBA" id="ARBA00023002"/>
    </source>
</evidence>
<dbReference type="InterPro" id="IPR002227">
    <property type="entry name" value="Tyrosinase_Cu-bd"/>
</dbReference>
<dbReference type="GO" id="GO:0046872">
    <property type="term" value="F:metal ion binding"/>
    <property type="evidence" value="ECO:0007669"/>
    <property type="project" value="UniProtKB-KW"/>
</dbReference>
<dbReference type="PANTHER" id="PTHR11474:SF125">
    <property type="entry name" value="N-ACETYL-6-HYDROXYTRYPTOPHAN OXIDASE IVOB-RELATED"/>
    <property type="match status" value="1"/>
</dbReference>
<sequence>TKSKTSCNHKNAQVRKEWRSLSANDRKKYISAVKCLISHKSQADPKKVPGARNRLDDFVASHLIEQPKIHFNGHMFAWHRHFTWSYEQALRNECGWTGAQPYWDWTLDAGNILASPVFDGSPTSMGSNGEFIPHGTLHFEGFGLTVDLPPGSGGGCLKHGPFSDLIVNIGANQTLAPPDATIAPESTAVNNQTTTGLEYNPHCLTRDLAPDVWANQLGVPYVEYLMRATNVNHLEKRIDGLDGTQPDVQPRMHSAGHFVVGGQNNDPFAAPGDPMFFLVHSQLDRMYTIWQGQDPENREHQVGGTTEPVDLDGTGPKVTPNDKLTFDVIGGKMKLKDLLSTTDKQYCYIY</sequence>
<keyword evidence="2" id="KW-0560">Oxidoreductase</keyword>
<proteinExistence type="predicted"/>
<dbReference type="InterPro" id="IPR008922">
    <property type="entry name" value="Di-copper_centre_dom_sf"/>
</dbReference>
<dbReference type="Gene3D" id="1.10.1280.10">
    <property type="entry name" value="Di-copper center containing domain from catechol oxidase"/>
    <property type="match status" value="1"/>
</dbReference>
<organism evidence="5 6">
    <name type="scientific">Melanomma pulvis-pyrius CBS 109.77</name>
    <dbReference type="NCBI Taxonomy" id="1314802"/>
    <lineage>
        <taxon>Eukaryota</taxon>
        <taxon>Fungi</taxon>
        <taxon>Dikarya</taxon>
        <taxon>Ascomycota</taxon>
        <taxon>Pezizomycotina</taxon>
        <taxon>Dothideomycetes</taxon>
        <taxon>Pleosporomycetidae</taxon>
        <taxon>Pleosporales</taxon>
        <taxon>Melanommataceae</taxon>
        <taxon>Melanomma</taxon>
    </lineage>
</organism>
<keyword evidence="6" id="KW-1185">Reference proteome</keyword>
<dbReference type="PRINTS" id="PR00092">
    <property type="entry name" value="TYROSINASE"/>
</dbReference>
<dbReference type="PANTHER" id="PTHR11474">
    <property type="entry name" value="TYROSINASE FAMILY MEMBER"/>
    <property type="match status" value="1"/>
</dbReference>
<dbReference type="OrthoDB" id="6132182at2759"/>
<dbReference type="GO" id="GO:0016491">
    <property type="term" value="F:oxidoreductase activity"/>
    <property type="evidence" value="ECO:0007669"/>
    <property type="project" value="UniProtKB-KW"/>
</dbReference>